<dbReference type="CDD" id="cd04301">
    <property type="entry name" value="NAT_SF"/>
    <property type="match status" value="1"/>
</dbReference>
<dbReference type="Gene3D" id="3.40.630.30">
    <property type="match status" value="1"/>
</dbReference>
<dbReference type="InterPro" id="IPR000182">
    <property type="entry name" value="GNAT_dom"/>
</dbReference>
<protein>
    <submittedName>
        <fullName evidence="4">GNAT family N-acetyltransferase</fullName>
    </submittedName>
</protein>
<evidence type="ECO:0000313" key="4">
    <source>
        <dbReference type="EMBL" id="MCP1336117.1"/>
    </source>
</evidence>
<keyword evidence="2" id="KW-0012">Acyltransferase</keyword>
<evidence type="ECO:0000313" key="5">
    <source>
        <dbReference type="Proteomes" id="UP001055804"/>
    </source>
</evidence>
<name>A0A9J6PAL1_9PROT</name>
<evidence type="ECO:0000259" key="3">
    <source>
        <dbReference type="PROSITE" id="PS51186"/>
    </source>
</evidence>
<keyword evidence="5" id="KW-1185">Reference proteome</keyword>
<dbReference type="PANTHER" id="PTHR43877:SF5">
    <property type="entry name" value="BLL8307 PROTEIN"/>
    <property type="match status" value="1"/>
</dbReference>
<evidence type="ECO:0000256" key="2">
    <source>
        <dbReference type="ARBA" id="ARBA00023315"/>
    </source>
</evidence>
<dbReference type="GO" id="GO:0016747">
    <property type="term" value="F:acyltransferase activity, transferring groups other than amino-acyl groups"/>
    <property type="evidence" value="ECO:0007669"/>
    <property type="project" value="InterPro"/>
</dbReference>
<dbReference type="InterPro" id="IPR016181">
    <property type="entry name" value="Acyl_CoA_acyltransferase"/>
</dbReference>
<reference evidence="4" key="1">
    <citation type="submission" date="2022-06" db="EMBL/GenBank/DDBJ databases">
        <title>Isolation and Genomics of Futiania mangrovii gen. nov., sp. nov., a Rare and Metabolically-versatile member in the Class Alphaproteobacteria.</title>
        <authorList>
            <person name="Liu L."/>
            <person name="Huang W.-C."/>
            <person name="Pan J."/>
            <person name="Li J."/>
            <person name="Huang Y."/>
            <person name="Du H."/>
            <person name="Liu Y."/>
            <person name="Li M."/>
        </authorList>
    </citation>
    <scope>NUCLEOTIDE SEQUENCE</scope>
    <source>
        <strain evidence="4">FT118</strain>
    </source>
</reference>
<comment type="caution">
    <text evidence="4">The sequence shown here is derived from an EMBL/GenBank/DDBJ whole genome shotgun (WGS) entry which is preliminary data.</text>
</comment>
<dbReference type="RefSeq" id="WP_269332031.1">
    <property type="nucleotide sequence ID" value="NZ_JAMZFT010000001.1"/>
</dbReference>
<dbReference type="PANTHER" id="PTHR43877">
    <property type="entry name" value="AMINOALKYLPHOSPHONATE N-ACETYLTRANSFERASE-RELATED-RELATED"/>
    <property type="match status" value="1"/>
</dbReference>
<dbReference type="SUPFAM" id="SSF55729">
    <property type="entry name" value="Acyl-CoA N-acyltransferases (Nat)"/>
    <property type="match status" value="1"/>
</dbReference>
<organism evidence="4 5">
    <name type="scientific">Futiania mangrovi</name>
    <dbReference type="NCBI Taxonomy" id="2959716"/>
    <lineage>
        <taxon>Bacteria</taxon>
        <taxon>Pseudomonadati</taxon>
        <taxon>Pseudomonadota</taxon>
        <taxon>Alphaproteobacteria</taxon>
        <taxon>Futianiales</taxon>
        <taxon>Futianiaceae</taxon>
        <taxon>Futiania</taxon>
    </lineage>
</organism>
<accession>A0A9J6PAL1</accession>
<dbReference type="Proteomes" id="UP001055804">
    <property type="component" value="Unassembled WGS sequence"/>
</dbReference>
<gene>
    <name evidence="4" type="ORF">NJQ99_06850</name>
</gene>
<evidence type="ECO:0000256" key="1">
    <source>
        <dbReference type="ARBA" id="ARBA00022679"/>
    </source>
</evidence>
<dbReference type="PROSITE" id="PS51186">
    <property type="entry name" value="GNAT"/>
    <property type="match status" value="1"/>
</dbReference>
<proteinExistence type="predicted"/>
<sequence length="256" mass="27343">MAAPAGPLDAAEIARLEEQFFTCWPADETVEHEGWRMRATRGVSDRANSVYAAAWTGGDLDAAIGAAEGFYTARGLPATFMMMPVTQPKDLDGRLAARRYVRAKETRVCLGDPARVAALVAPDAVSIDLASDRGAEWAEAYARDANAADLAVRAEIMGRVPVPRLYVLAREGAAPVGLGMGVLRGDTAVVQGMRTLPDARGRGVGRAVLAAIGRWAVSMEAARMALQVEVENAAANALYAAAGFEEAYRYAYRVRR</sequence>
<keyword evidence="1" id="KW-0808">Transferase</keyword>
<feature type="domain" description="N-acetyltransferase" evidence="3">
    <location>
        <begin position="127"/>
        <end position="256"/>
    </location>
</feature>
<dbReference type="Pfam" id="PF00583">
    <property type="entry name" value="Acetyltransf_1"/>
    <property type="match status" value="1"/>
</dbReference>
<dbReference type="InterPro" id="IPR050832">
    <property type="entry name" value="Bact_Acetyltransf"/>
</dbReference>
<dbReference type="AlphaFoldDB" id="A0A9J6PAL1"/>
<dbReference type="EMBL" id="JAMZFT010000001">
    <property type="protein sequence ID" value="MCP1336117.1"/>
    <property type="molecule type" value="Genomic_DNA"/>
</dbReference>